<gene>
    <name evidence="1" type="ORF">NDU88_001892</name>
</gene>
<keyword evidence="2" id="KW-1185">Reference proteome</keyword>
<accession>A0AAV7TKG5</accession>
<protein>
    <submittedName>
        <fullName evidence="1">Uncharacterized protein</fullName>
    </submittedName>
</protein>
<reference evidence="1" key="1">
    <citation type="journal article" date="2022" name="bioRxiv">
        <title>Sequencing and chromosome-scale assembly of the giantPleurodeles waltlgenome.</title>
        <authorList>
            <person name="Brown T."/>
            <person name="Elewa A."/>
            <person name="Iarovenko S."/>
            <person name="Subramanian E."/>
            <person name="Araus A.J."/>
            <person name="Petzold A."/>
            <person name="Susuki M."/>
            <person name="Suzuki K.-i.T."/>
            <person name="Hayashi T."/>
            <person name="Toyoda A."/>
            <person name="Oliveira C."/>
            <person name="Osipova E."/>
            <person name="Leigh N.D."/>
            <person name="Simon A."/>
            <person name="Yun M.H."/>
        </authorList>
    </citation>
    <scope>NUCLEOTIDE SEQUENCE</scope>
    <source>
        <strain evidence="1">20211129_DDA</strain>
        <tissue evidence="1">Liver</tissue>
    </source>
</reference>
<dbReference type="EMBL" id="JANPWB010000006">
    <property type="protein sequence ID" value="KAJ1176621.1"/>
    <property type="molecule type" value="Genomic_DNA"/>
</dbReference>
<evidence type="ECO:0000313" key="1">
    <source>
        <dbReference type="EMBL" id="KAJ1176621.1"/>
    </source>
</evidence>
<sequence length="98" mass="11101">MARRSWLWCLLRSFSWAASQVFLLVLSLPSTSILMGLYKPHPDPDVLPDWVVQSLHQACRTRWCPRGTAGLAQCRPAITVSICKTTATLTFIIIYTHE</sequence>
<evidence type="ECO:0000313" key="2">
    <source>
        <dbReference type="Proteomes" id="UP001066276"/>
    </source>
</evidence>
<dbReference type="AlphaFoldDB" id="A0AAV7TKG5"/>
<proteinExistence type="predicted"/>
<dbReference type="Proteomes" id="UP001066276">
    <property type="component" value="Chromosome 3_2"/>
</dbReference>
<comment type="caution">
    <text evidence="1">The sequence shown here is derived from an EMBL/GenBank/DDBJ whole genome shotgun (WGS) entry which is preliminary data.</text>
</comment>
<name>A0AAV7TKG5_PLEWA</name>
<organism evidence="1 2">
    <name type="scientific">Pleurodeles waltl</name>
    <name type="common">Iberian ribbed newt</name>
    <dbReference type="NCBI Taxonomy" id="8319"/>
    <lineage>
        <taxon>Eukaryota</taxon>
        <taxon>Metazoa</taxon>
        <taxon>Chordata</taxon>
        <taxon>Craniata</taxon>
        <taxon>Vertebrata</taxon>
        <taxon>Euteleostomi</taxon>
        <taxon>Amphibia</taxon>
        <taxon>Batrachia</taxon>
        <taxon>Caudata</taxon>
        <taxon>Salamandroidea</taxon>
        <taxon>Salamandridae</taxon>
        <taxon>Pleurodelinae</taxon>
        <taxon>Pleurodeles</taxon>
    </lineage>
</organism>